<feature type="region of interest" description="Disordered" evidence="3">
    <location>
        <begin position="418"/>
        <end position="456"/>
    </location>
</feature>
<dbReference type="InterPro" id="IPR024337">
    <property type="entry name" value="tRNA_splic_suSen54"/>
</dbReference>
<comment type="similarity">
    <text evidence="1">Belongs to the SEN54 family.</text>
</comment>
<dbReference type="InterPro" id="IPR024336">
    <property type="entry name" value="tRNA_splic_suSen54_N"/>
</dbReference>
<proteinExistence type="inferred from homology"/>
<evidence type="ECO:0000313" key="6">
    <source>
        <dbReference type="Proteomes" id="UP001306508"/>
    </source>
</evidence>
<protein>
    <recommendedName>
        <fullName evidence="4">tRNA-splicing endonuclease subunit Sen54 N-terminal domain-containing protein</fullName>
    </recommendedName>
</protein>
<dbReference type="PANTHER" id="PTHR21027:SF1">
    <property type="entry name" value="TRNA-SPLICING ENDONUCLEASE SUBUNIT SEN54"/>
    <property type="match status" value="1"/>
</dbReference>
<evidence type="ECO:0000259" key="4">
    <source>
        <dbReference type="Pfam" id="PF12928"/>
    </source>
</evidence>
<keyword evidence="6" id="KW-1185">Reference proteome</keyword>
<evidence type="ECO:0000256" key="1">
    <source>
        <dbReference type="ARBA" id="ARBA00005736"/>
    </source>
</evidence>
<evidence type="ECO:0000256" key="2">
    <source>
        <dbReference type="ARBA" id="ARBA00022694"/>
    </source>
</evidence>
<reference evidence="6" key="1">
    <citation type="submission" date="2023-07" db="EMBL/GenBank/DDBJ databases">
        <title>A draft genome of Kazachstania heterogenica Y-27499.</title>
        <authorList>
            <person name="Donic C."/>
            <person name="Kralova J.S."/>
            <person name="Fidel L."/>
            <person name="Ben-Dor S."/>
            <person name="Jung S."/>
        </authorList>
    </citation>
    <scope>NUCLEOTIDE SEQUENCE [LARGE SCALE GENOMIC DNA]</scope>
    <source>
        <strain evidence="6">Y27499</strain>
    </source>
</reference>
<dbReference type="GO" id="GO:0000214">
    <property type="term" value="C:tRNA-intron endonuclease complex"/>
    <property type="evidence" value="ECO:0007669"/>
    <property type="project" value="TreeGrafter"/>
</dbReference>
<feature type="compositionally biased region" description="Polar residues" evidence="3">
    <location>
        <begin position="424"/>
        <end position="433"/>
    </location>
</feature>
<dbReference type="Pfam" id="PF12928">
    <property type="entry name" value="tRNA_int_end_N2"/>
    <property type="match status" value="1"/>
</dbReference>
<feature type="region of interest" description="Disordered" evidence="3">
    <location>
        <begin position="1"/>
        <end position="38"/>
    </location>
</feature>
<dbReference type="GO" id="GO:0000379">
    <property type="term" value="P:tRNA-type intron splice site recognition and cleavage"/>
    <property type="evidence" value="ECO:0007669"/>
    <property type="project" value="TreeGrafter"/>
</dbReference>
<sequence length="529" mass="61509">MSKLTDQKDLSSLSSNHKSKKKNGLMRNDDNDSGDDLVKGTLDIEYEEDELEKDWSEVIKLNKKNLQMIIPKRGEKDYEPDGTDIQELLLYKARKAMFDALSNSVRGTTVKHQVKAVYDFDKHKALVLNPKGAFLQTMGHITNNGEFWLDFMEFLYLAERGTITPYCLKSNSMNLNQLLPSIDDHNLLPLSIEDIYAFFKTQREIDEFSVYSHLKRLGFIITKVEDDDNDNNKITFSPKVGPFKSICGYQLHSLFKQITSLFVSHKNNLFNGLFYNPSHYKYIKYTSTPQIYNNLKLLIPHVEVPKTLLELQHRKQSYLLNKNKNHSNNPLKLTFNVWKPQTNYKKKIPELPDYQIVVYNKNDNKQHFPTNDDLKNIFDSLNYKFEFLDKSKKNAGTINWDDHSYINGIPRSAILSKNQKKKITNSQSETINNIKEEKRKTLRKQPSSSVSSSTPAHIKQIKRLKNGYRSFILAVMDNGIISFIKISEADFGSEDVWYVPTVQAKKIKKPQYQYKKRNIMKQSNTDQKV</sequence>
<gene>
    <name evidence="5" type="ORF">RI543_003652</name>
</gene>
<name>A0AAN7WPG2_9SACH</name>
<dbReference type="AlphaFoldDB" id="A0AAN7WPG2"/>
<dbReference type="Proteomes" id="UP001306508">
    <property type="component" value="Unassembled WGS sequence"/>
</dbReference>
<organism evidence="5 6">
    <name type="scientific">Arxiozyma heterogenica</name>
    <dbReference type="NCBI Taxonomy" id="278026"/>
    <lineage>
        <taxon>Eukaryota</taxon>
        <taxon>Fungi</taxon>
        <taxon>Dikarya</taxon>
        <taxon>Ascomycota</taxon>
        <taxon>Saccharomycotina</taxon>
        <taxon>Saccharomycetes</taxon>
        <taxon>Saccharomycetales</taxon>
        <taxon>Saccharomycetaceae</taxon>
        <taxon>Arxiozyma</taxon>
    </lineage>
</organism>
<dbReference type="PANTHER" id="PTHR21027">
    <property type="entry name" value="TRNA-SPLICING ENDONUCLEASE SUBUNIT SEN54"/>
    <property type="match status" value="1"/>
</dbReference>
<dbReference type="EMBL" id="JAWIZZ010000048">
    <property type="protein sequence ID" value="KAK5779032.1"/>
    <property type="molecule type" value="Genomic_DNA"/>
</dbReference>
<comment type="caution">
    <text evidence="5">The sequence shown here is derived from an EMBL/GenBank/DDBJ whole genome shotgun (WGS) entry which is preliminary data.</text>
</comment>
<evidence type="ECO:0000313" key="5">
    <source>
        <dbReference type="EMBL" id="KAK5779032.1"/>
    </source>
</evidence>
<keyword evidence="2" id="KW-0819">tRNA processing</keyword>
<feature type="domain" description="tRNA-splicing endonuclease subunit Sen54 N-terminal" evidence="4">
    <location>
        <begin position="98"/>
        <end position="166"/>
    </location>
</feature>
<accession>A0AAN7WPG2</accession>
<evidence type="ECO:0000256" key="3">
    <source>
        <dbReference type="SAM" id="MobiDB-lite"/>
    </source>
</evidence>